<keyword evidence="1 4" id="KW-0489">Methyltransferase</keyword>
<dbReference type="PROSITE" id="PS00095">
    <property type="entry name" value="C5_MTASE_2"/>
    <property type="match status" value="1"/>
</dbReference>
<dbReference type="GO" id="GO:0032259">
    <property type="term" value="P:methylation"/>
    <property type="evidence" value="ECO:0007669"/>
    <property type="project" value="UniProtKB-KW"/>
</dbReference>
<dbReference type="InterPro" id="IPR031303">
    <property type="entry name" value="C5_meth_CS"/>
</dbReference>
<reference evidence="6" key="1">
    <citation type="journal article" date="2021" name="Proc. Natl. Acad. Sci. U.S.A.">
        <title>A Catalog of Tens of Thousands of Viruses from Human Metagenomes Reveals Hidden Associations with Chronic Diseases.</title>
        <authorList>
            <person name="Tisza M.J."/>
            <person name="Buck C.B."/>
        </authorList>
    </citation>
    <scope>NUCLEOTIDE SEQUENCE</scope>
    <source>
        <strain evidence="6">CtyMK1</strain>
    </source>
</reference>
<name>A0A8S5RFI3_9VIRU</name>
<evidence type="ECO:0000256" key="3">
    <source>
        <dbReference type="ARBA" id="ARBA00022691"/>
    </source>
</evidence>
<dbReference type="PROSITE" id="PS51679">
    <property type="entry name" value="SAM_MT_C5"/>
    <property type="match status" value="1"/>
</dbReference>
<organism evidence="6">
    <name type="scientific">virus sp. ctyMK1</name>
    <dbReference type="NCBI Taxonomy" id="2828002"/>
    <lineage>
        <taxon>Viruses</taxon>
    </lineage>
</organism>
<comment type="similarity">
    <text evidence="4 5">Belongs to the class I-like SAM-binding methyltransferase superfamily. C5-methyltransferase family.</text>
</comment>
<keyword evidence="3 4" id="KW-0949">S-adenosyl-L-methionine</keyword>
<dbReference type="Gene3D" id="3.90.120.10">
    <property type="entry name" value="DNA Methylase, subunit A, domain 2"/>
    <property type="match status" value="2"/>
</dbReference>
<dbReference type="NCBIfam" id="TIGR00675">
    <property type="entry name" value="dcm"/>
    <property type="match status" value="1"/>
</dbReference>
<accession>A0A8S5RFI3</accession>
<feature type="active site" evidence="4">
    <location>
        <position position="105"/>
    </location>
</feature>
<dbReference type="GO" id="GO:0008168">
    <property type="term" value="F:methyltransferase activity"/>
    <property type="evidence" value="ECO:0007669"/>
    <property type="project" value="UniProtKB-KW"/>
</dbReference>
<evidence type="ECO:0000256" key="4">
    <source>
        <dbReference type="PROSITE-ProRule" id="PRU01016"/>
    </source>
</evidence>
<proteinExistence type="inferred from homology"/>
<dbReference type="SUPFAM" id="SSF53335">
    <property type="entry name" value="S-adenosyl-L-methionine-dependent methyltransferases"/>
    <property type="match status" value="1"/>
</dbReference>
<protein>
    <submittedName>
        <fullName evidence="6">Cytosine specific methyltransferase</fullName>
    </submittedName>
</protein>
<dbReference type="Pfam" id="PF00145">
    <property type="entry name" value="DNA_methylase"/>
    <property type="match status" value="1"/>
</dbReference>
<evidence type="ECO:0000313" key="6">
    <source>
        <dbReference type="EMBL" id="DAE29748.1"/>
    </source>
</evidence>
<dbReference type="CDD" id="cd00315">
    <property type="entry name" value="Cyt_C5_DNA_methylase"/>
    <property type="match status" value="1"/>
</dbReference>
<dbReference type="PANTHER" id="PTHR46098">
    <property type="entry name" value="TRNA (CYTOSINE(38)-C(5))-METHYLTRANSFERASE"/>
    <property type="match status" value="1"/>
</dbReference>
<dbReference type="PRINTS" id="PR00105">
    <property type="entry name" value="C5METTRFRASE"/>
</dbReference>
<evidence type="ECO:0000256" key="5">
    <source>
        <dbReference type="RuleBase" id="RU000416"/>
    </source>
</evidence>
<sequence length="405" mass="46196">MEYLILIFIFTYKEAVQGNVTELNFYELRFKMKFIDFFAGIGGFRLGMEMAGNECVGHCEIDKFADKSYMAMHEVKEGEWYADDITRVEPGELPEADCYCFGFPCQAFSIAGNRRGFEDTRGTLFFEVMRLAKERKPRILFAENVKGLLNHENGKTFGIIISTMDELGYDVEWQELNSKDFGVPQNRERVFIIGHLRGTGSRKIFPIRDSSKKTFKEDCQISKTLTTRNYTACSEGTYINECRQIIGGSQGNRVYDPTGISVTLSSQGGGQGAKTGLYAIPVLTPDRTEKRQNGRRFKENEEPMFTLTGQDRHGVAIYQKPRGYNKGGLHDISPTLSSNSWQENNNLIDGYRIRKLTPKECFRLQGFTDEYFERARAVNSDSQLYRQAGNSVTVNVIYEIARRLT</sequence>
<dbReference type="InterPro" id="IPR050750">
    <property type="entry name" value="C5-MTase"/>
</dbReference>
<evidence type="ECO:0000256" key="2">
    <source>
        <dbReference type="ARBA" id="ARBA00022679"/>
    </source>
</evidence>
<keyword evidence="2 4" id="KW-0808">Transferase</keyword>
<dbReference type="InterPro" id="IPR029063">
    <property type="entry name" value="SAM-dependent_MTases_sf"/>
</dbReference>
<dbReference type="InterPro" id="IPR001525">
    <property type="entry name" value="C5_MeTfrase"/>
</dbReference>
<dbReference type="Gene3D" id="3.40.50.150">
    <property type="entry name" value="Vaccinia Virus protein VP39"/>
    <property type="match status" value="1"/>
</dbReference>
<dbReference type="EMBL" id="BK059098">
    <property type="protein sequence ID" value="DAE29748.1"/>
    <property type="molecule type" value="Genomic_DNA"/>
</dbReference>
<evidence type="ECO:0000256" key="1">
    <source>
        <dbReference type="ARBA" id="ARBA00022603"/>
    </source>
</evidence>
<dbReference type="PANTHER" id="PTHR46098:SF1">
    <property type="entry name" value="TRNA (CYTOSINE(38)-C(5))-METHYLTRANSFERASE"/>
    <property type="match status" value="1"/>
</dbReference>